<dbReference type="Proteomes" id="UP000822476">
    <property type="component" value="Unassembled WGS sequence"/>
</dbReference>
<accession>A0A8S9YFV6</accession>
<dbReference type="EMBL" id="JTDE01006556">
    <property type="protein sequence ID" value="KAF7243129.1"/>
    <property type="molecule type" value="Genomic_DNA"/>
</dbReference>
<evidence type="ECO:0000313" key="1">
    <source>
        <dbReference type="EMBL" id="KAF7243129.1"/>
    </source>
</evidence>
<dbReference type="AlphaFoldDB" id="A0A8S9YFV6"/>
<organism evidence="1 2">
    <name type="scientific">Paragonimus skrjabini miyazakii</name>
    <dbReference type="NCBI Taxonomy" id="59628"/>
    <lineage>
        <taxon>Eukaryota</taxon>
        <taxon>Metazoa</taxon>
        <taxon>Spiralia</taxon>
        <taxon>Lophotrochozoa</taxon>
        <taxon>Platyhelminthes</taxon>
        <taxon>Trematoda</taxon>
        <taxon>Digenea</taxon>
        <taxon>Plagiorchiida</taxon>
        <taxon>Troglotremata</taxon>
        <taxon>Troglotrematidae</taxon>
        <taxon>Paragonimus</taxon>
    </lineage>
</organism>
<evidence type="ECO:0000313" key="2">
    <source>
        <dbReference type="Proteomes" id="UP000822476"/>
    </source>
</evidence>
<gene>
    <name evidence="1" type="ORF">EG68_10595</name>
</gene>
<reference evidence="1" key="1">
    <citation type="submission" date="2019-07" db="EMBL/GenBank/DDBJ databases">
        <title>Annotation for the trematode Paragonimus miyazaki's.</title>
        <authorList>
            <person name="Choi Y.-J."/>
        </authorList>
    </citation>
    <scope>NUCLEOTIDE SEQUENCE</scope>
    <source>
        <strain evidence="1">Japan</strain>
    </source>
</reference>
<proteinExistence type="predicted"/>
<keyword evidence="2" id="KW-1185">Reference proteome</keyword>
<name>A0A8S9YFV6_9TREM</name>
<protein>
    <submittedName>
        <fullName evidence="1">Uncharacterized protein</fullName>
    </submittedName>
</protein>
<comment type="caution">
    <text evidence="1">The sequence shown here is derived from an EMBL/GenBank/DDBJ whole genome shotgun (WGS) entry which is preliminary data.</text>
</comment>
<sequence>MNYRKHVLLEEEKAEILTRHNVLRTSLADCSLSGPLTARSMPNLVSI</sequence>